<evidence type="ECO:0008006" key="15">
    <source>
        <dbReference type="Google" id="ProtNLM"/>
    </source>
</evidence>
<dbReference type="PROSITE" id="PS51846">
    <property type="entry name" value="CNNM"/>
    <property type="match status" value="1"/>
</dbReference>
<evidence type="ECO:0000259" key="12">
    <source>
        <dbReference type="PROSITE" id="PS51846"/>
    </source>
</evidence>
<comment type="caution">
    <text evidence="13">The sequence shown here is derived from an EMBL/GenBank/DDBJ whole genome shotgun (WGS) entry which is preliminary data.</text>
</comment>
<dbReference type="Pfam" id="PF01595">
    <property type="entry name" value="CNNM"/>
    <property type="match status" value="1"/>
</dbReference>
<dbReference type="Pfam" id="PF03471">
    <property type="entry name" value="CorC_HlyC"/>
    <property type="match status" value="1"/>
</dbReference>
<feature type="transmembrane region" description="Helical" evidence="10">
    <location>
        <begin position="102"/>
        <end position="122"/>
    </location>
</feature>
<dbReference type="InterPro" id="IPR000644">
    <property type="entry name" value="CBS_dom"/>
</dbReference>
<evidence type="ECO:0000256" key="3">
    <source>
        <dbReference type="ARBA" id="ARBA00022692"/>
    </source>
</evidence>
<dbReference type="GO" id="GO:0005886">
    <property type="term" value="C:plasma membrane"/>
    <property type="evidence" value="ECO:0007669"/>
    <property type="project" value="TreeGrafter"/>
</dbReference>
<dbReference type="SMART" id="SM01091">
    <property type="entry name" value="CorC_HlyC"/>
    <property type="match status" value="1"/>
</dbReference>
<dbReference type="FunFam" id="3.10.580.10:FF:000002">
    <property type="entry name" value="Magnesium/cobalt efflux protein CorC"/>
    <property type="match status" value="1"/>
</dbReference>
<dbReference type="PROSITE" id="PS51371">
    <property type="entry name" value="CBS"/>
    <property type="match status" value="2"/>
</dbReference>
<dbReference type="PANTHER" id="PTHR22777:SF17">
    <property type="entry name" value="UPF0053 PROTEIN SLL0260"/>
    <property type="match status" value="1"/>
</dbReference>
<dbReference type="SMART" id="SM00116">
    <property type="entry name" value="CBS"/>
    <property type="match status" value="2"/>
</dbReference>
<dbReference type="OrthoDB" id="9805314at2"/>
<evidence type="ECO:0000256" key="9">
    <source>
        <dbReference type="PROSITE-ProRule" id="PRU01193"/>
    </source>
</evidence>
<evidence type="ECO:0000256" key="4">
    <source>
        <dbReference type="ARBA" id="ARBA00022737"/>
    </source>
</evidence>
<gene>
    <name evidence="13" type="ORF">LA66_03205</name>
</gene>
<keyword evidence="7 9" id="KW-0472">Membrane</keyword>
<dbReference type="Gene3D" id="3.30.465.10">
    <property type="match status" value="1"/>
</dbReference>
<dbReference type="CDD" id="cd04590">
    <property type="entry name" value="CBS_pair_CorC_HlyC_assoc"/>
    <property type="match status" value="1"/>
</dbReference>
<dbReference type="RefSeq" id="WP_039188661.1">
    <property type="nucleotide sequence ID" value="NZ_JAQRFV010000018.1"/>
</dbReference>
<dbReference type="PANTHER" id="PTHR22777">
    <property type="entry name" value="HEMOLYSIN-RELATED"/>
    <property type="match status" value="1"/>
</dbReference>
<evidence type="ECO:0000256" key="6">
    <source>
        <dbReference type="ARBA" id="ARBA00023122"/>
    </source>
</evidence>
<dbReference type="SUPFAM" id="SSF54631">
    <property type="entry name" value="CBS-domain pair"/>
    <property type="match status" value="1"/>
</dbReference>
<dbReference type="AlphaFoldDB" id="A0A0B1Q495"/>
<evidence type="ECO:0000256" key="8">
    <source>
        <dbReference type="PROSITE-ProRule" id="PRU00703"/>
    </source>
</evidence>
<keyword evidence="3 9" id="KW-0812">Transmembrane</keyword>
<dbReference type="InterPro" id="IPR044751">
    <property type="entry name" value="Ion_transp-like_CBS"/>
</dbReference>
<dbReference type="EMBL" id="JRFJ01000001">
    <property type="protein sequence ID" value="KHJ55668.1"/>
    <property type="molecule type" value="Genomic_DNA"/>
</dbReference>
<dbReference type="STRING" id="370622.LA66_03205"/>
<dbReference type="InterPro" id="IPR005170">
    <property type="entry name" value="Transptr-assoc_dom"/>
</dbReference>
<comment type="similarity">
    <text evidence="2">Belongs to the UPF0053 family. Hemolysin C subfamily.</text>
</comment>
<accession>A0A0B1Q495</accession>
<proteinExistence type="inferred from homology"/>
<evidence type="ECO:0000256" key="7">
    <source>
        <dbReference type="ARBA" id="ARBA00023136"/>
    </source>
</evidence>
<dbReference type="Pfam" id="PF00571">
    <property type="entry name" value="CBS"/>
    <property type="match status" value="2"/>
</dbReference>
<dbReference type="SUPFAM" id="SSF56176">
    <property type="entry name" value="FAD-binding/transporter-associated domain-like"/>
    <property type="match status" value="1"/>
</dbReference>
<evidence type="ECO:0000256" key="2">
    <source>
        <dbReference type="ARBA" id="ARBA00006446"/>
    </source>
</evidence>
<evidence type="ECO:0000256" key="5">
    <source>
        <dbReference type="ARBA" id="ARBA00022989"/>
    </source>
</evidence>
<name>A0A0B1Q495_9HYPH</name>
<feature type="domain" description="CBS" evidence="11">
    <location>
        <begin position="218"/>
        <end position="279"/>
    </location>
</feature>
<dbReference type="Proteomes" id="UP000030826">
    <property type="component" value="Unassembled WGS sequence"/>
</dbReference>
<dbReference type="InterPro" id="IPR046342">
    <property type="entry name" value="CBS_dom_sf"/>
</dbReference>
<evidence type="ECO:0000259" key="11">
    <source>
        <dbReference type="PROSITE" id="PS51371"/>
    </source>
</evidence>
<sequence>MLVFNAVIVIFLIFLNGFFAMSELAVVSARRGRLQQMAQEGSKGAARALKLVDDPTSFLSTVQVGITLVGIFAGAFGASAFAGPLAEILDPLPVVGAYAQGTAFAVVVVIITYLSLILGELVPKRFALTHSERIASFVAPFMLLLARIGAPIVWFLRISTETVSRLVGVSSTAENTVTEEEVKAMIAEGTQSGVFEPKEREMIEGVLRIADRTARSVMVPRPDVFWVSIEDEPTAVLDEIRTSGHSRIPVAGENPDDIIGVVQAKDLLDQFRESGGIDVRAALREPLYVNEAMPVLKLLDRFQSASTHMAVVLDEYGSFEGVVTPTDILASIAGALPEGIEEEHGVTRRADGSWLVDAGMTVDNVERALVQLTFPRDRDYETLAGFILDEIGHIPEVGEVLTYQDWTFEIVDMDGRRIDKVLATHQPAHPVGGEMSEF</sequence>
<evidence type="ECO:0000313" key="13">
    <source>
        <dbReference type="EMBL" id="KHJ55668.1"/>
    </source>
</evidence>
<feature type="transmembrane region" description="Helical" evidence="10">
    <location>
        <begin position="57"/>
        <end position="82"/>
    </location>
</feature>
<keyword evidence="5 9" id="KW-1133">Transmembrane helix</keyword>
<dbReference type="GO" id="GO:0050660">
    <property type="term" value="F:flavin adenine dinucleotide binding"/>
    <property type="evidence" value="ECO:0007669"/>
    <property type="project" value="InterPro"/>
</dbReference>
<feature type="domain" description="CBS" evidence="11">
    <location>
        <begin position="282"/>
        <end position="338"/>
    </location>
</feature>
<reference evidence="13 14" key="1">
    <citation type="submission" date="2014-09" db="EMBL/GenBank/DDBJ databases">
        <title>Isolation and characterization of Aurantimonas altamirensis ON-56566 from clinical sample following a dog bite.</title>
        <authorList>
            <person name="Eshaghi A."/>
            <person name="Li A."/>
            <person name="Shahinas D."/>
            <person name="Bahn P."/>
            <person name="Kus J.V."/>
            <person name="Patel S.N."/>
        </authorList>
    </citation>
    <scope>NUCLEOTIDE SEQUENCE [LARGE SCALE GENOMIC DNA]</scope>
    <source>
        <strain evidence="13 14">ON-56566</strain>
    </source>
</reference>
<dbReference type="Gene3D" id="3.10.580.10">
    <property type="entry name" value="CBS-domain"/>
    <property type="match status" value="1"/>
</dbReference>
<feature type="transmembrane region" description="Helical" evidence="10">
    <location>
        <begin position="134"/>
        <end position="156"/>
    </location>
</feature>
<evidence type="ECO:0000256" key="1">
    <source>
        <dbReference type="ARBA" id="ARBA00004141"/>
    </source>
</evidence>
<organism evidence="13 14">
    <name type="scientific">Aureimonas altamirensis</name>
    <dbReference type="NCBI Taxonomy" id="370622"/>
    <lineage>
        <taxon>Bacteria</taxon>
        <taxon>Pseudomonadati</taxon>
        <taxon>Pseudomonadota</taxon>
        <taxon>Alphaproteobacteria</taxon>
        <taxon>Hyphomicrobiales</taxon>
        <taxon>Aurantimonadaceae</taxon>
        <taxon>Aureimonas</taxon>
    </lineage>
</organism>
<evidence type="ECO:0000256" key="10">
    <source>
        <dbReference type="SAM" id="Phobius"/>
    </source>
</evidence>
<dbReference type="InterPro" id="IPR036318">
    <property type="entry name" value="FAD-bd_PCMH-like_sf"/>
</dbReference>
<dbReference type="InterPro" id="IPR002550">
    <property type="entry name" value="CNNM"/>
</dbReference>
<keyword evidence="4" id="KW-0677">Repeat</keyword>
<dbReference type="InterPro" id="IPR016169">
    <property type="entry name" value="FAD-bd_PCMH_sub2"/>
</dbReference>
<evidence type="ECO:0000313" key="14">
    <source>
        <dbReference type="Proteomes" id="UP000030826"/>
    </source>
</evidence>
<keyword evidence="6 8" id="KW-0129">CBS domain</keyword>
<feature type="domain" description="CNNM transmembrane" evidence="12">
    <location>
        <begin position="1"/>
        <end position="199"/>
    </location>
</feature>
<feature type="transmembrane region" description="Helical" evidence="10">
    <location>
        <begin position="6"/>
        <end position="27"/>
    </location>
</feature>
<comment type="subcellular location">
    <subcellularLocation>
        <location evidence="1">Membrane</location>
        <topology evidence="1">Multi-pass membrane protein</topology>
    </subcellularLocation>
</comment>
<protein>
    <recommendedName>
        <fullName evidence="15">Hemolysin</fullName>
    </recommendedName>
</protein>